<dbReference type="PANTHER" id="PTHR32289:SF2">
    <property type="entry name" value="ALANINE AND ARGININE-RICH DOMAIN-CONTAINING PROTEIN"/>
    <property type="match status" value="1"/>
</dbReference>
<evidence type="ECO:0000256" key="1">
    <source>
        <dbReference type="SAM" id="MobiDB-lite"/>
    </source>
</evidence>
<dbReference type="EMBL" id="JAGFMF010011709">
    <property type="protein sequence ID" value="KAG8515554.1"/>
    <property type="molecule type" value="Genomic_DNA"/>
</dbReference>
<feature type="compositionally biased region" description="Low complexity" evidence="1">
    <location>
        <begin position="83"/>
        <end position="106"/>
    </location>
</feature>
<gene>
    <name evidence="2" type="ORF">J0S82_019331</name>
</gene>
<evidence type="ECO:0000313" key="3">
    <source>
        <dbReference type="Proteomes" id="UP000700334"/>
    </source>
</evidence>
<dbReference type="AlphaFoldDB" id="A0A8J6AQ83"/>
<reference evidence="2" key="1">
    <citation type="journal article" date="2021" name="Evol. Appl.">
        <title>The genome of the Pyrenean desman and the effects of bottlenecks and inbreeding on the genomic landscape of an endangered species.</title>
        <authorList>
            <person name="Escoda L."/>
            <person name="Castresana J."/>
        </authorList>
    </citation>
    <scope>NUCLEOTIDE SEQUENCE</scope>
    <source>
        <strain evidence="2">IBE-C5619</strain>
    </source>
</reference>
<dbReference type="PANTHER" id="PTHR32289">
    <property type="entry name" value="PROTEIN FAM167A"/>
    <property type="match status" value="1"/>
</dbReference>
<name>A0A8J6AQ83_GALPY</name>
<sequence>MNKRASLREFQRDVALPNGPRELRMAQRGNFPGTPRSPRQRGTLACSNAFCARLPRKAQDGGRPGGGSGRQPVAGDLRWRLLRASQGAGSRRGSRSSQEAAAAPERQSARAEDPLAQLRAELLKIHFQNCQLARSLLDLNMKMQQLKKACDLEIARESQSLDDNAVELEK</sequence>
<organism evidence="2 3">
    <name type="scientific">Galemys pyrenaicus</name>
    <name type="common">Iberian desman</name>
    <name type="synonym">Pyrenean desman</name>
    <dbReference type="NCBI Taxonomy" id="202257"/>
    <lineage>
        <taxon>Eukaryota</taxon>
        <taxon>Metazoa</taxon>
        <taxon>Chordata</taxon>
        <taxon>Craniata</taxon>
        <taxon>Vertebrata</taxon>
        <taxon>Euteleostomi</taxon>
        <taxon>Mammalia</taxon>
        <taxon>Eutheria</taxon>
        <taxon>Laurasiatheria</taxon>
        <taxon>Eulipotyphla</taxon>
        <taxon>Talpidae</taxon>
        <taxon>Galemys</taxon>
    </lineage>
</organism>
<accession>A0A8J6AQ83</accession>
<evidence type="ECO:0000313" key="2">
    <source>
        <dbReference type="EMBL" id="KAG8515554.1"/>
    </source>
</evidence>
<dbReference type="InterPro" id="IPR051771">
    <property type="entry name" value="FAM167_domain"/>
</dbReference>
<feature type="region of interest" description="Disordered" evidence="1">
    <location>
        <begin position="1"/>
        <end position="111"/>
    </location>
</feature>
<dbReference type="OrthoDB" id="9948935at2759"/>
<proteinExistence type="predicted"/>
<protein>
    <submittedName>
        <fullName evidence="2">Alanine and arginine-rich domain-containing protein</fullName>
    </submittedName>
</protein>
<comment type="caution">
    <text evidence="2">The sequence shown here is derived from an EMBL/GenBank/DDBJ whole genome shotgun (WGS) entry which is preliminary data.</text>
</comment>
<dbReference type="Proteomes" id="UP000700334">
    <property type="component" value="Unassembled WGS sequence"/>
</dbReference>
<keyword evidence="3" id="KW-1185">Reference proteome</keyword>
<feature type="compositionally biased region" description="Basic and acidic residues" evidence="1">
    <location>
        <begin position="1"/>
        <end position="12"/>
    </location>
</feature>